<name>A0A2X0IQX5_9ACTN</name>
<dbReference type="AlphaFoldDB" id="A0A2X0IQX5"/>
<evidence type="ECO:0000256" key="2">
    <source>
        <dbReference type="ARBA" id="ARBA00022630"/>
    </source>
</evidence>
<sequence length="491" mass="53014">MTARTAVLVVGAGPVGLAAAAELRRFGVSVRVVDAATAPATGPRAMQLWPSGLAVLGDLDVLREAGRLGQPIRAMRFRLAGRRRFDLTLGAADQPLLLPQHQTEELLDRALRGLGGRVERGVRVTWVEQDATCVRARTEGPDGPDVIEADWLIAADGVRSTVRAALDVEFLGEQVPMALLLAEGTLTEDIEHGAVHYSMSAKGSLVYAPLRDGKVRIYTVIPPGTPLTEETVQRLLDERGPSGMRLASLDVAREFTSAERIASRLRVGRCFLAGDAAHTHAPLGGQGLNLGLQDVRNLAWKLAGVVNGALHPDVLDSYEQERRQAAEQTVRATHTMLRVFTLPPLAAKVRDVVWQGLEKAGVLRRWFVPLLAGRRVRYALPGPGRRAGARAPQWAMEHAVDGRLVLVTGGAAADWAQSLAARWPRLVAHHRVAGRGRLRRGFLLVRPDGHVSADGARSADRQAVERLLAAWQASGTPEKSRVRLPGPRGGE</sequence>
<evidence type="ECO:0000256" key="3">
    <source>
        <dbReference type="ARBA" id="ARBA00022827"/>
    </source>
</evidence>
<gene>
    <name evidence="5" type="ORF">DN069_00465</name>
</gene>
<dbReference type="Gene3D" id="3.50.50.60">
    <property type="entry name" value="FAD/NAD(P)-binding domain"/>
    <property type="match status" value="1"/>
</dbReference>
<dbReference type="PRINTS" id="PR00420">
    <property type="entry name" value="RNGMNOXGNASE"/>
</dbReference>
<dbReference type="PANTHER" id="PTHR43004:SF19">
    <property type="entry name" value="BINDING MONOOXYGENASE, PUTATIVE (JCVI)-RELATED"/>
    <property type="match status" value="1"/>
</dbReference>
<dbReference type="GO" id="GO:0016709">
    <property type="term" value="F:oxidoreductase activity, acting on paired donors, with incorporation or reduction of molecular oxygen, NAD(P)H as one donor, and incorporation of one atom of oxygen"/>
    <property type="evidence" value="ECO:0007669"/>
    <property type="project" value="UniProtKB-ARBA"/>
</dbReference>
<comment type="cofactor">
    <cofactor evidence="1">
        <name>FAD</name>
        <dbReference type="ChEBI" id="CHEBI:57692"/>
    </cofactor>
</comment>
<dbReference type="GO" id="GO:0071949">
    <property type="term" value="F:FAD binding"/>
    <property type="evidence" value="ECO:0007669"/>
    <property type="project" value="InterPro"/>
</dbReference>
<keyword evidence="2" id="KW-0285">Flavoprotein</keyword>
<dbReference type="SUPFAM" id="SSF51905">
    <property type="entry name" value="FAD/NAD(P)-binding domain"/>
    <property type="match status" value="1"/>
</dbReference>
<keyword evidence="3" id="KW-0274">FAD</keyword>
<organism evidence="5 6">
    <name type="scientific">Streptacidiphilus pinicola</name>
    <dbReference type="NCBI Taxonomy" id="2219663"/>
    <lineage>
        <taxon>Bacteria</taxon>
        <taxon>Bacillati</taxon>
        <taxon>Actinomycetota</taxon>
        <taxon>Actinomycetes</taxon>
        <taxon>Kitasatosporales</taxon>
        <taxon>Streptomycetaceae</taxon>
        <taxon>Streptacidiphilus</taxon>
    </lineage>
</organism>
<dbReference type="Proteomes" id="UP000248889">
    <property type="component" value="Unassembled WGS sequence"/>
</dbReference>
<dbReference type="Gene3D" id="3.30.70.2450">
    <property type="match status" value="1"/>
</dbReference>
<reference evidence="5 6" key="1">
    <citation type="submission" date="2018-06" db="EMBL/GenBank/DDBJ databases">
        <title>Streptacidiphilus pinicola sp. nov., isolated from pine grove soil.</title>
        <authorList>
            <person name="Roh S.G."/>
            <person name="Park S."/>
            <person name="Kim M.-K."/>
            <person name="Yun B.-R."/>
            <person name="Park J."/>
            <person name="Kim M.J."/>
            <person name="Kim Y.S."/>
            <person name="Kim S.B."/>
        </authorList>
    </citation>
    <scope>NUCLEOTIDE SEQUENCE [LARGE SCALE GENOMIC DNA]</scope>
    <source>
        <strain evidence="5 6">MMS16-CNU450</strain>
    </source>
</reference>
<dbReference type="RefSeq" id="WP_111498652.1">
    <property type="nucleotide sequence ID" value="NZ_QKYN01000003.1"/>
</dbReference>
<keyword evidence="6" id="KW-1185">Reference proteome</keyword>
<evidence type="ECO:0000313" key="5">
    <source>
        <dbReference type="EMBL" id="RAG87622.1"/>
    </source>
</evidence>
<dbReference type="InterPro" id="IPR002938">
    <property type="entry name" value="FAD-bd"/>
</dbReference>
<dbReference type="InterPro" id="IPR036188">
    <property type="entry name" value="FAD/NAD-bd_sf"/>
</dbReference>
<dbReference type="EMBL" id="QKYN01000003">
    <property type="protein sequence ID" value="RAG87622.1"/>
    <property type="molecule type" value="Genomic_DNA"/>
</dbReference>
<comment type="caution">
    <text evidence="5">The sequence shown here is derived from an EMBL/GenBank/DDBJ whole genome shotgun (WGS) entry which is preliminary data.</text>
</comment>
<dbReference type="PANTHER" id="PTHR43004">
    <property type="entry name" value="TRK SYSTEM POTASSIUM UPTAKE PROTEIN"/>
    <property type="match status" value="1"/>
</dbReference>
<protein>
    <submittedName>
        <fullName evidence="5">FAD-binding monooxygenase</fullName>
    </submittedName>
</protein>
<proteinExistence type="predicted"/>
<dbReference type="Pfam" id="PF01494">
    <property type="entry name" value="FAD_binding_3"/>
    <property type="match status" value="1"/>
</dbReference>
<evidence type="ECO:0000313" key="6">
    <source>
        <dbReference type="Proteomes" id="UP000248889"/>
    </source>
</evidence>
<keyword evidence="5" id="KW-0503">Monooxygenase</keyword>
<evidence type="ECO:0000256" key="1">
    <source>
        <dbReference type="ARBA" id="ARBA00001974"/>
    </source>
</evidence>
<feature type="domain" description="FAD-binding" evidence="4">
    <location>
        <begin position="4"/>
        <end position="332"/>
    </location>
</feature>
<evidence type="ECO:0000259" key="4">
    <source>
        <dbReference type="Pfam" id="PF01494"/>
    </source>
</evidence>
<accession>A0A2X0IQX5</accession>
<dbReference type="InterPro" id="IPR050641">
    <property type="entry name" value="RIFMO-like"/>
</dbReference>
<keyword evidence="5" id="KW-0560">Oxidoreductase</keyword>
<dbReference type="Pfam" id="PF21274">
    <property type="entry name" value="Rng_hyd_C"/>
    <property type="match status" value="1"/>
</dbReference>
<dbReference type="OrthoDB" id="8670884at2"/>
<dbReference type="Gene3D" id="3.40.30.120">
    <property type="match status" value="1"/>
</dbReference>